<protein>
    <recommendedName>
        <fullName evidence="5">Zinc-finger domain-containing protein</fullName>
    </recommendedName>
</protein>
<dbReference type="Proteomes" id="UP001501475">
    <property type="component" value="Unassembled WGS sequence"/>
</dbReference>
<evidence type="ECO:0000256" key="2">
    <source>
        <dbReference type="ARBA" id="ARBA00023163"/>
    </source>
</evidence>
<keyword evidence="1" id="KW-0805">Transcription regulation</keyword>
<evidence type="ECO:0000313" key="3">
    <source>
        <dbReference type="EMBL" id="GAA1768778.1"/>
    </source>
</evidence>
<gene>
    <name evidence="3" type="ORF">GCM10009810_29190</name>
</gene>
<evidence type="ECO:0000256" key="1">
    <source>
        <dbReference type="ARBA" id="ARBA00023015"/>
    </source>
</evidence>
<proteinExistence type="predicted"/>
<sequence>MSQRCLGHNVSAFVAGELDPAGHLNAERHLVACQLCRAEVELERRVRDTLRAAPVMPAALLATLMSVSQEISVQPAAHSIGRPAAMPVGTRVPAVPMAPTVGLGAAAPAAWLVRPVPERATGPLRVLGPQAPAQHRSALRATAFATAAAGASIVALWAFSVGPGGTGTRSGPAAAVPGPGGPTLAKVDLSTVSRTTTIMIRSGAPAASGEAESTP</sequence>
<dbReference type="InterPro" id="IPR041916">
    <property type="entry name" value="Anti_sigma_zinc_sf"/>
</dbReference>
<dbReference type="EMBL" id="BAAAPN010000058">
    <property type="protein sequence ID" value="GAA1768778.1"/>
    <property type="molecule type" value="Genomic_DNA"/>
</dbReference>
<dbReference type="RefSeq" id="WP_344067544.1">
    <property type="nucleotide sequence ID" value="NZ_BAAAPN010000058.1"/>
</dbReference>
<keyword evidence="2" id="KW-0804">Transcription</keyword>
<evidence type="ECO:0000313" key="4">
    <source>
        <dbReference type="Proteomes" id="UP001501475"/>
    </source>
</evidence>
<evidence type="ECO:0008006" key="5">
    <source>
        <dbReference type="Google" id="ProtNLM"/>
    </source>
</evidence>
<reference evidence="4" key="1">
    <citation type="journal article" date="2019" name="Int. J. Syst. Evol. Microbiol.">
        <title>The Global Catalogue of Microorganisms (GCM) 10K type strain sequencing project: providing services to taxonomists for standard genome sequencing and annotation.</title>
        <authorList>
            <consortium name="The Broad Institute Genomics Platform"/>
            <consortium name="The Broad Institute Genome Sequencing Center for Infectious Disease"/>
            <person name="Wu L."/>
            <person name="Ma J."/>
        </authorList>
    </citation>
    <scope>NUCLEOTIDE SEQUENCE [LARGE SCALE GENOMIC DNA]</scope>
    <source>
        <strain evidence="4">JCM 15591</strain>
    </source>
</reference>
<organism evidence="3 4">
    <name type="scientific">Nostocoides vanveenii</name>
    <dbReference type="NCBI Taxonomy" id="330835"/>
    <lineage>
        <taxon>Bacteria</taxon>
        <taxon>Bacillati</taxon>
        <taxon>Actinomycetota</taxon>
        <taxon>Actinomycetes</taxon>
        <taxon>Micrococcales</taxon>
        <taxon>Intrasporangiaceae</taxon>
        <taxon>Nostocoides</taxon>
    </lineage>
</organism>
<name>A0ABP4X2Q2_9MICO</name>
<keyword evidence="4" id="KW-1185">Reference proteome</keyword>
<accession>A0ABP4X2Q2</accession>
<dbReference type="Gene3D" id="1.10.10.1320">
    <property type="entry name" value="Anti-sigma factor, zinc-finger domain"/>
    <property type="match status" value="1"/>
</dbReference>
<comment type="caution">
    <text evidence="3">The sequence shown here is derived from an EMBL/GenBank/DDBJ whole genome shotgun (WGS) entry which is preliminary data.</text>
</comment>